<sequence>MNSYEGEITRDNYLRINNSDVTPEDVAALIKARFHL</sequence>
<proteinExistence type="predicted"/>
<name>A0ABU1NYV0_9BACL</name>
<evidence type="ECO:0000313" key="2">
    <source>
        <dbReference type="Proteomes" id="UP001267290"/>
    </source>
</evidence>
<accession>A0ABU1NYV0</accession>
<gene>
    <name evidence="1" type="ORF">J2736_003882</name>
</gene>
<comment type="caution">
    <text evidence="1">The sequence shown here is derived from an EMBL/GenBank/DDBJ whole genome shotgun (WGS) entry which is preliminary data.</text>
</comment>
<dbReference type="EMBL" id="JAVDSB010000007">
    <property type="protein sequence ID" value="MDR6552675.1"/>
    <property type="molecule type" value="Genomic_DNA"/>
</dbReference>
<keyword evidence="2" id="KW-1185">Reference proteome</keyword>
<evidence type="ECO:0000313" key="1">
    <source>
        <dbReference type="EMBL" id="MDR6552675.1"/>
    </source>
</evidence>
<organism evidence="1 2">
    <name type="scientific">Paenibacillus qinlingensis</name>
    <dbReference type="NCBI Taxonomy" id="1837343"/>
    <lineage>
        <taxon>Bacteria</taxon>
        <taxon>Bacillati</taxon>
        <taxon>Bacillota</taxon>
        <taxon>Bacilli</taxon>
        <taxon>Bacillales</taxon>
        <taxon>Paenibacillaceae</taxon>
        <taxon>Paenibacillus</taxon>
    </lineage>
</organism>
<reference evidence="1 2" key="1">
    <citation type="submission" date="2023-07" db="EMBL/GenBank/DDBJ databases">
        <title>Sorghum-associated microbial communities from plants grown in Nebraska, USA.</title>
        <authorList>
            <person name="Schachtman D."/>
        </authorList>
    </citation>
    <scope>NUCLEOTIDE SEQUENCE [LARGE SCALE GENOMIC DNA]</scope>
    <source>
        <strain evidence="1 2">CC258</strain>
    </source>
</reference>
<protein>
    <submittedName>
        <fullName evidence="1">Uncharacterized protein</fullName>
    </submittedName>
</protein>
<dbReference type="Proteomes" id="UP001267290">
    <property type="component" value="Unassembled WGS sequence"/>
</dbReference>